<name>A0ABW7UYH7_9ACTN</name>
<organism evidence="10 11">
    <name type="scientific">Streptomyces pathocidini</name>
    <dbReference type="NCBI Taxonomy" id="1650571"/>
    <lineage>
        <taxon>Bacteria</taxon>
        <taxon>Bacillati</taxon>
        <taxon>Actinomycetota</taxon>
        <taxon>Actinomycetes</taxon>
        <taxon>Kitasatosporales</taxon>
        <taxon>Streptomycetaceae</taxon>
        <taxon>Streptomyces</taxon>
    </lineage>
</organism>
<evidence type="ECO:0000256" key="6">
    <source>
        <dbReference type="ARBA" id="ARBA00023277"/>
    </source>
</evidence>
<evidence type="ECO:0000256" key="4">
    <source>
        <dbReference type="ARBA" id="ARBA00022777"/>
    </source>
</evidence>
<keyword evidence="4 10" id="KW-0418">Kinase</keyword>
<evidence type="ECO:0000259" key="8">
    <source>
        <dbReference type="Pfam" id="PF07005"/>
    </source>
</evidence>
<evidence type="ECO:0000256" key="2">
    <source>
        <dbReference type="ARBA" id="ARBA00022679"/>
    </source>
</evidence>
<feature type="domain" description="Four-carbon acid sugar kinase N-terminal" evidence="8">
    <location>
        <begin position="179"/>
        <end position="350"/>
    </location>
</feature>
<feature type="compositionally biased region" description="Gly residues" evidence="7">
    <location>
        <begin position="475"/>
        <end position="487"/>
    </location>
</feature>
<evidence type="ECO:0000256" key="3">
    <source>
        <dbReference type="ARBA" id="ARBA00022741"/>
    </source>
</evidence>
<dbReference type="SUPFAM" id="SSF142764">
    <property type="entry name" value="YgbK-like"/>
    <property type="match status" value="2"/>
</dbReference>
<evidence type="ECO:0000313" key="10">
    <source>
        <dbReference type="EMBL" id="MFI1966462.1"/>
    </source>
</evidence>
<keyword evidence="2" id="KW-0808">Transferase</keyword>
<dbReference type="RefSeq" id="WP_398719068.1">
    <property type="nucleotide sequence ID" value="NZ_JBIRWE010000009.1"/>
</dbReference>
<dbReference type="Pfam" id="PF17042">
    <property type="entry name" value="NBD_C"/>
    <property type="match status" value="1"/>
</dbReference>
<dbReference type="Gene3D" id="3.40.50.10840">
    <property type="entry name" value="Putative sugar-binding, N-terminal domain"/>
    <property type="match status" value="1"/>
</dbReference>
<feature type="domain" description="Four-carbon acid sugar kinase nucleotide binding" evidence="9">
    <location>
        <begin position="573"/>
        <end position="628"/>
    </location>
</feature>
<gene>
    <name evidence="10" type="ORF">ACH429_20525</name>
</gene>
<dbReference type="EMBL" id="JBIRWE010000009">
    <property type="protein sequence ID" value="MFI1966462.1"/>
    <property type="molecule type" value="Genomic_DNA"/>
</dbReference>
<dbReference type="InterPro" id="IPR010737">
    <property type="entry name" value="4-carb_acid_sugar_kinase_N"/>
</dbReference>
<dbReference type="Pfam" id="PF07005">
    <property type="entry name" value="SBD_N"/>
    <property type="match status" value="1"/>
</dbReference>
<dbReference type="Proteomes" id="UP001611548">
    <property type="component" value="Unassembled WGS sequence"/>
</dbReference>
<protein>
    <submittedName>
        <fullName evidence="10">Four-carbon acid sugar kinase family protein</fullName>
    </submittedName>
</protein>
<keyword evidence="3" id="KW-0547">Nucleotide-binding</keyword>
<comment type="similarity">
    <text evidence="1">Belongs to the four-carbon acid sugar kinase family.</text>
</comment>
<dbReference type="Gene3D" id="3.40.980.20">
    <property type="entry name" value="Four-carbon acid sugar kinase, nucleotide binding domain"/>
    <property type="match status" value="1"/>
</dbReference>
<feature type="region of interest" description="Disordered" evidence="7">
    <location>
        <begin position="359"/>
        <end position="404"/>
    </location>
</feature>
<accession>A0ABW7UYH7</accession>
<comment type="caution">
    <text evidence="10">The sequence shown here is derived from an EMBL/GenBank/DDBJ whole genome shotgun (WGS) entry which is preliminary data.</text>
</comment>
<sequence length="656" mass="64739">MPTPIHRRLLALADDLSGAAETAATLLSPGRRCRVVLGPVGSNEAESAPCWGPLHNAVAPADGGLTIGGTSAAEEPSVQPPRADAESVTDSASADGTSATRAPLLHSASPTGAALTDGGPATRTVPAEGELTGGTAPVGGEPTAGAVITSTANMTRAPEAGRWGDGAVAPKRAPEPMDVIDLDSRYLPAAVAAGRVRDALPAVGEGTLVLKKFDSLLRGNLAAETGALAEGGAGVVVAPALPAAGRVVRGGVVHVRGVPLHETDAWRAEAVRPPRSVAEALAPHPVTLVPLTAVRGAREALTARLRKVAASGDLAVCDAETDTDLDAIAAAALALSPPIRLAGSGGLAAAVGRQLTAAGDPVPLGPGHRGGSALREDGAPPPLTHAQLAPTRRPPPGSSTMPGQRPVLVVVGTAEPSAAEQIRRLVHDGAVHFAVPVAELTEPGLRLLLPQAQAAAVTIVSIAADSPRLPPSADGGAGADSSAGGGADTDDGTDGSAGADGASGTAAAAPLASAGAGPGAQPAPRAGGSGTGPGALRGSPRRLTRHLADAVARALARPGATWSGPGPGAVAPPHLVLTGGETARCVLDAVGISEVETVGQVHYGAVVSVAPDGRFVVTRPGSYGDGESLRQIVRALIGTHREPEPEADRRSLPTPN</sequence>
<evidence type="ECO:0000256" key="1">
    <source>
        <dbReference type="ARBA" id="ARBA00005715"/>
    </source>
</evidence>
<feature type="region of interest" description="Disordered" evidence="7">
    <location>
        <begin position="470"/>
        <end position="542"/>
    </location>
</feature>
<feature type="region of interest" description="Disordered" evidence="7">
    <location>
        <begin position="62"/>
        <end position="173"/>
    </location>
</feature>
<keyword evidence="11" id="KW-1185">Reference proteome</keyword>
<dbReference type="InterPro" id="IPR037051">
    <property type="entry name" value="4-carb_acid_sugar_kinase_N_sf"/>
</dbReference>
<dbReference type="GO" id="GO:0016301">
    <property type="term" value="F:kinase activity"/>
    <property type="evidence" value="ECO:0007669"/>
    <property type="project" value="UniProtKB-KW"/>
</dbReference>
<evidence type="ECO:0000313" key="11">
    <source>
        <dbReference type="Proteomes" id="UP001611548"/>
    </source>
</evidence>
<evidence type="ECO:0000256" key="5">
    <source>
        <dbReference type="ARBA" id="ARBA00022840"/>
    </source>
</evidence>
<dbReference type="InterPro" id="IPR042213">
    <property type="entry name" value="NBD_C_sf"/>
</dbReference>
<evidence type="ECO:0000256" key="7">
    <source>
        <dbReference type="SAM" id="MobiDB-lite"/>
    </source>
</evidence>
<dbReference type="InterPro" id="IPR031475">
    <property type="entry name" value="NBD_C"/>
</dbReference>
<reference evidence="10 11" key="1">
    <citation type="submission" date="2024-10" db="EMBL/GenBank/DDBJ databases">
        <title>The Natural Products Discovery Center: Release of the First 8490 Sequenced Strains for Exploring Actinobacteria Biosynthetic Diversity.</title>
        <authorList>
            <person name="Kalkreuter E."/>
            <person name="Kautsar S.A."/>
            <person name="Yang D."/>
            <person name="Bader C.D."/>
            <person name="Teijaro C.N."/>
            <person name="Fluegel L."/>
            <person name="Davis C.M."/>
            <person name="Simpson J.R."/>
            <person name="Lauterbach L."/>
            <person name="Steele A.D."/>
            <person name="Gui C."/>
            <person name="Meng S."/>
            <person name="Li G."/>
            <person name="Viehrig K."/>
            <person name="Ye F."/>
            <person name="Su P."/>
            <person name="Kiefer A.F."/>
            <person name="Nichols A."/>
            <person name="Cepeda A.J."/>
            <person name="Yan W."/>
            <person name="Fan B."/>
            <person name="Jiang Y."/>
            <person name="Adhikari A."/>
            <person name="Zheng C.-J."/>
            <person name="Schuster L."/>
            <person name="Cowan T.M."/>
            <person name="Smanski M.J."/>
            <person name="Chevrette M.G."/>
            <person name="De Carvalho L.P.S."/>
            <person name="Shen B."/>
        </authorList>
    </citation>
    <scope>NUCLEOTIDE SEQUENCE [LARGE SCALE GENOMIC DNA]</scope>
    <source>
        <strain evidence="10 11">NPDC020327</strain>
    </source>
</reference>
<proteinExistence type="inferred from homology"/>
<keyword evidence="6" id="KW-0119">Carbohydrate metabolism</keyword>
<feature type="compositionally biased region" description="Low complexity" evidence="7">
    <location>
        <begin position="494"/>
        <end position="526"/>
    </location>
</feature>
<feature type="compositionally biased region" description="Polar residues" evidence="7">
    <location>
        <begin position="88"/>
        <end position="100"/>
    </location>
</feature>
<keyword evidence="5" id="KW-0067">ATP-binding</keyword>
<evidence type="ECO:0000259" key="9">
    <source>
        <dbReference type="Pfam" id="PF17042"/>
    </source>
</evidence>